<sequence>MCSDPITHNGHTFACRNCDQCIGARKNDWVARAMAERATSQHAYAFNLTYRDKHDGEKPDGARAFKYRDIQLWLKNLRFLYEREYGVTGEISYIICGELGENKGRVHWHTIVFAKRAFAHLGEWSDFYHVTHAKRGRENGPRITPMGRRHAFMDHWSIWPHGHIVTHAPDQAGISYVLKYALKTQFGSGRSKGKARAEHAEAYAHGVFRMSKKPPIGLRYLEEKAQRLKDLRAVPPKLELTIPGYSGFWWPKGAIRRQWCLMLHDVNQYVRQETGRDAPQWSTLLSTLEQIENVTDYEDLIYGPEERQEAQAFDLQQWRTHLATSHGENNKRVQAARIRATCGGPRPCARCFRGKTKAQKIAARLSEAVLKQRHKESGSPADFDAWARLAKQCNHHCELKDTPQHKAIFGA</sequence>
<dbReference type="EMBL" id="LFTY01000002">
    <property type="protein sequence ID" value="KMW57249.1"/>
    <property type="molecule type" value="Genomic_DNA"/>
</dbReference>
<gene>
    <name evidence="2" type="ORF">AIOL_002210</name>
</gene>
<name>A0A0J9E607_9RHOB</name>
<dbReference type="AlphaFoldDB" id="A0A0J9E607"/>
<reference evidence="2 3" key="1">
    <citation type="submission" date="2015-06" db="EMBL/GenBank/DDBJ databases">
        <title>Draft genome sequence of an Alphaproteobacteria species associated to the Mediterranean sponge Oscarella lobularis.</title>
        <authorList>
            <person name="Jourda C."/>
            <person name="Santini S."/>
            <person name="Claverie J.-M."/>
        </authorList>
    </citation>
    <scope>NUCLEOTIDE SEQUENCE [LARGE SCALE GENOMIC DNA]</scope>
    <source>
        <strain evidence="2">IGS</strain>
    </source>
</reference>
<organism evidence="2 3">
    <name type="scientific">Candidatus Rhodobacter oscarellae</name>
    <dbReference type="NCBI Taxonomy" id="1675527"/>
    <lineage>
        <taxon>Bacteria</taxon>
        <taxon>Pseudomonadati</taxon>
        <taxon>Pseudomonadota</taxon>
        <taxon>Alphaproteobacteria</taxon>
        <taxon>Rhodobacterales</taxon>
        <taxon>Rhodobacter group</taxon>
        <taxon>Rhodobacter</taxon>
    </lineage>
</organism>
<proteinExistence type="predicted"/>
<dbReference type="Pfam" id="PF23343">
    <property type="entry name" value="REP_ORF2-G2P"/>
    <property type="match status" value="1"/>
</dbReference>
<evidence type="ECO:0000313" key="3">
    <source>
        <dbReference type="Proteomes" id="UP000037178"/>
    </source>
</evidence>
<evidence type="ECO:0000313" key="2">
    <source>
        <dbReference type="EMBL" id="KMW57249.1"/>
    </source>
</evidence>
<protein>
    <recommendedName>
        <fullName evidence="1">Replication-associated protein ORF2/G2P domain-containing protein</fullName>
    </recommendedName>
</protein>
<accession>A0A0J9E607</accession>
<evidence type="ECO:0000259" key="1">
    <source>
        <dbReference type="Pfam" id="PF23343"/>
    </source>
</evidence>
<comment type="caution">
    <text evidence="2">The sequence shown here is derived from an EMBL/GenBank/DDBJ whole genome shotgun (WGS) entry which is preliminary data.</text>
</comment>
<dbReference type="InterPro" id="IPR056906">
    <property type="entry name" value="ORF2/G2P_dom"/>
</dbReference>
<dbReference type="PATRIC" id="fig|1675527.3.peg.2327"/>
<feature type="domain" description="Replication-associated protein ORF2/G2P" evidence="1">
    <location>
        <begin position="45"/>
        <end position="184"/>
    </location>
</feature>
<keyword evidence="3" id="KW-1185">Reference proteome</keyword>
<dbReference type="Proteomes" id="UP000037178">
    <property type="component" value="Unassembled WGS sequence"/>
</dbReference>